<gene>
    <name evidence="1" type="ORF">ABIC98_003577</name>
</gene>
<dbReference type="EMBL" id="JBEPNJ010000019">
    <property type="protein sequence ID" value="MET3773908.1"/>
    <property type="molecule type" value="Genomic_DNA"/>
</dbReference>
<dbReference type="Proteomes" id="UP001549207">
    <property type="component" value="Unassembled WGS sequence"/>
</dbReference>
<sequence>MPPTLATYTPKGINYFGPAAAYCPLPRPVLEHSMDVLRRHLFNIIAFVFLALFVAVWGTVLLRVGFWVPDGRTVAPPLNGALVTAAGVLATSLSSLTASALGFTIAEVRQAEASGPAGRAAAQRTMPFDPAEVAARLSGRIIAAIVVYLAVGLLVLLLWLGKGTASTDLIGAFALSLLGWLIGAAGVVFQTEKTTA</sequence>
<accession>A0ACC6TJV9</accession>
<reference evidence="1" key="1">
    <citation type="submission" date="2024-06" db="EMBL/GenBank/DDBJ databases">
        <title>Genomic Encyclopedia of Type Strains, Phase IV (KMG-IV): sequencing the most valuable type-strain genomes for metagenomic binning, comparative biology and taxonomic classification.</title>
        <authorList>
            <person name="Goeker M."/>
        </authorList>
    </citation>
    <scope>NUCLEOTIDE SEQUENCE</scope>
    <source>
        <strain evidence="1">SJCon</strain>
    </source>
</reference>
<organism evidence="1 2">
    <name type="scientific">Arthrobacter nitrophenolicus</name>
    <dbReference type="NCBI Taxonomy" id="683150"/>
    <lineage>
        <taxon>Bacteria</taxon>
        <taxon>Bacillati</taxon>
        <taxon>Actinomycetota</taxon>
        <taxon>Actinomycetes</taxon>
        <taxon>Micrococcales</taxon>
        <taxon>Micrococcaceae</taxon>
        <taxon>Arthrobacter</taxon>
    </lineage>
</organism>
<protein>
    <submittedName>
        <fullName evidence="1">Uncharacterized protein</fullName>
    </submittedName>
</protein>
<evidence type="ECO:0000313" key="2">
    <source>
        <dbReference type="Proteomes" id="UP001549207"/>
    </source>
</evidence>
<comment type="caution">
    <text evidence="1">The sequence shown here is derived from an EMBL/GenBank/DDBJ whole genome shotgun (WGS) entry which is preliminary data.</text>
</comment>
<keyword evidence="2" id="KW-1185">Reference proteome</keyword>
<name>A0ACC6TJV9_9MICC</name>
<evidence type="ECO:0000313" key="1">
    <source>
        <dbReference type="EMBL" id="MET3773908.1"/>
    </source>
</evidence>
<proteinExistence type="predicted"/>